<dbReference type="EMBL" id="CP061800">
    <property type="protein sequence ID" value="QTA87104.1"/>
    <property type="molecule type" value="Genomic_DNA"/>
</dbReference>
<gene>
    <name evidence="1" type="ORF">dnm_031320</name>
</gene>
<organism evidence="1 2">
    <name type="scientific">Desulfonema magnum</name>
    <dbReference type="NCBI Taxonomy" id="45655"/>
    <lineage>
        <taxon>Bacteria</taxon>
        <taxon>Pseudomonadati</taxon>
        <taxon>Thermodesulfobacteriota</taxon>
        <taxon>Desulfobacteria</taxon>
        <taxon>Desulfobacterales</taxon>
        <taxon>Desulfococcaceae</taxon>
        <taxon>Desulfonema</taxon>
    </lineage>
</organism>
<evidence type="ECO:0000313" key="2">
    <source>
        <dbReference type="Proteomes" id="UP000663722"/>
    </source>
</evidence>
<reference evidence="1" key="1">
    <citation type="journal article" date="2021" name="Microb. Physiol.">
        <title>Proteogenomic Insights into the Physiology of Marine, Sulfate-Reducing, Filamentous Desulfonema limicola and Desulfonema magnum.</title>
        <authorList>
            <person name="Schnaars V."/>
            <person name="Wohlbrand L."/>
            <person name="Scheve S."/>
            <person name="Hinrichs C."/>
            <person name="Reinhardt R."/>
            <person name="Rabus R."/>
        </authorList>
    </citation>
    <scope>NUCLEOTIDE SEQUENCE</scope>
    <source>
        <strain evidence="1">4be13</strain>
    </source>
</reference>
<accession>A0A975GMW2</accession>
<protein>
    <submittedName>
        <fullName evidence="1">Uncharacterized protein</fullName>
    </submittedName>
</protein>
<proteinExistence type="predicted"/>
<dbReference type="AlphaFoldDB" id="A0A975GMW2"/>
<dbReference type="KEGG" id="dmm:dnm_031320"/>
<dbReference type="Proteomes" id="UP000663722">
    <property type="component" value="Chromosome"/>
</dbReference>
<keyword evidence="2" id="KW-1185">Reference proteome</keyword>
<sequence length="47" mass="5641">MFHVLLWPRDHGHLSKIIKCEQIFVNHQQMKKFKKSKSEIPLQKGIL</sequence>
<name>A0A975GMW2_9BACT</name>
<evidence type="ECO:0000313" key="1">
    <source>
        <dbReference type="EMBL" id="QTA87104.1"/>
    </source>
</evidence>